<dbReference type="FunFam" id="1.20.140.10:FF:000019">
    <property type="entry name" value="Acyl-CoA dehydrogenase"/>
    <property type="match status" value="1"/>
</dbReference>
<dbReference type="PANTHER" id="PTHR43884:SF12">
    <property type="entry name" value="ISOVALERYL-COA DEHYDROGENASE, MITOCHONDRIAL-RELATED"/>
    <property type="match status" value="1"/>
</dbReference>
<dbReference type="InterPro" id="IPR009100">
    <property type="entry name" value="AcylCoA_DH/oxidase_NM_dom_sf"/>
</dbReference>
<dbReference type="InterPro" id="IPR009075">
    <property type="entry name" value="AcylCo_DH/oxidase_C"/>
</dbReference>
<dbReference type="InterPro" id="IPR013786">
    <property type="entry name" value="AcylCoA_DH/ox_N"/>
</dbReference>
<dbReference type="SUPFAM" id="SSF47203">
    <property type="entry name" value="Acyl-CoA dehydrogenase C-terminal domain-like"/>
    <property type="match status" value="1"/>
</dbReference>
<dbReference type="InterPro" id="IPR006089">
    <property type="entry name" value="Acyl-CoA_DH_CS"/>
</dbReference>
<evidence type="ECO:0000256" key="3">
    <source>
        <dbReference type="ARBA" id="ARBA00022630"/>
    </source>
</evidence>
<sequence>MVLKSKGTGANFLIEETDAAGVLTPEDFSEEQRMFAETTLNFIDKSVAPNDKQIENLDYDLTVNLLRKAGALGLLGADVPESFGGLGADKVSSTLITESLVRGSSFSLSASAHSGIGTLPIVFFGNKQQKEKYLPDLASGTKLAAYCLTEPSSGSDSLSAKTTAKLSEDGTYYLLNGQKQFITNAGFADLFTVYAKIDGKDFSAFLVERSMEGVSFGPEEKKMGIKGSSTRPVILEDVKVPVENLLGEPGKGHIIAFNILNIGRFKLAAGALGASKEAIRISAKFANERKQFQRPLSSFPLIRQKLADMNTKAYALESMVYRTAGLIDDSLKDLDYSSPDAGLKSAKGMSEYAIECSINKVFGSEALDFVADEGVQIHGGYGYTQDYKIERIYRDSRINRIFEGTNEINRLLIIGTLLKKAERGELPLLRKLGTLESEIHDLLQKKTGDGSLQPEAYVVSSAKKILLFVLGLAIRKYDRQLQLEQQVMSHLSDMIIQIYAMDSVFLRSMKRHEKLGQEKAENGLDMMRVFVNEGIEKIGCLAKETLAHIEEGDSLLQRLAVLEKLTRRVPIDSMTVKKRIGKRVAEKESYSI</sequence>
<evidence type="ECO:0000259" key="10">
    <source>
        <dbReference type="Pfam" id="PF02771"/>
    </source>
</evidence>
<dbReference type="Pfam" id="PF02770">
    <property type="entry name" value="Acyl-CoA_dh_M"/>
    <property type="match status" value="1"/>
</dbReference>
<evidence type="ECO:0000256" key="7">
    <source>
        <dbReference type="RuleBase" id="RU362125"/>
    </source>
</evidence>
<protein>
    <submittedName>
        <fullName evidence="12">Acyl-CoA dehydrogenase</fullName>
    </submittedName>
</protein>
<keyword evidence="3 7" id="KW-0285">Flavoprotein</keyword>
<dbReference type="Pfam" id="PF02771">
    <property type="entry name" value="Acyl-CoA_dh_N"/>
    <property type="match status" value="1"/>
</dbReference>
<evidence type="ECO:0000256" key="4">
    <source>
        <dbReference type="ARBA" id="ARBA00022827"/>
    </source>
</evidence>
<keyword evidence="4 7" id="KW-0274">FAD</keyword>
<feature type="domain" description="Acyl-CoA dehydrogenase/oxidase N-terminal" evidence="10">
    <location>
        <begin position="29"/>
        <end position="140"/>
    </location>
</feature>
<feature type="domain" description="Acyl-CoA dehydrogenase/oxidase C-terminal" evidence="8">
    <location>
        <begin position="250"/>
        <end position="414"/>
    </location>
</feature>
<gene>
    <name evidence="12" type="primary">fadE</name>
    <name evidence="12" type="ORF">GCM10007968_18730</name>
</gene>
<reference evidence="12" key="1">
    <citation type="journal article" date="2014" name="Int. J. Syst. Evol. Microbiol.">
        <title>Complete genome sequence of Corynebacterium casei LMG S-19264T (=DSM 44701T), isolated from a smear-ripened cheese.</title>
        <authorList>
            <consortium name="US DOE Joint Genome Institute (JGI-PGF)"/>
            <person name="Walter F."/>
            <person name="Albersmeier A."/>
            <person name="Kalinowski J."/>
            <person name="Ruckert C."/>
        </authorList>
    </citation>
    <scope>NUCLEOTIDE SEQUENCE</scope>
    <source>
        <strain evidence="12">JCM 15325</strain>
    </source>
</reference>
<organism evidence="12 13">
    <name type="scientific">Sporolactobacillus putidus</name>
    <dbReference type="NCBI Taxonomy" id="492735"/>
    <lineage>
        <taxon>Bacteria</taxon>
        <taxon>Bacillati</taxon>
        <taxon>Bacillota</taxon>
        <taxon>Bacilli</taxon>
        <taxon>Bacillales</taxon>
        <taxon>Sporolactobacillaceae</taxon>
        <taxon>Sporolactobacillus</taxon>
    </lineage>
</organism>
<evidence type="ECO:0000313" key="12">
    <source>
        <dbReference type="EMBL" id="GGL54904.1"/>
    </source>
</evidence>
<dbReference type="AlphaFoldDB" id="A0A917S301"/>
<evidence type="ECO:0000256" key="2">
    <source>
        <dbReference type="ARBA" id="ARBA00009347"/>
    </source>
</evidence>
<evidence type="ECO:0000256" key="6">
    <source>
        <dbReference type="ARBA" id="ARBA00052546"/>
    </source>
</evidence>
<evidence type="ECO:0000313" key="13">
    <source>
        <dbReference type="Proteomes" id="UP000654670"/>
    </source>
</evidence>
<reference evidence="12" key="2">
    <citation type="submission" date="2020-09" db="EMBL/GenBank/DDBJ databases">
        <authorList>
            <person name="Sun Q."/>
            <person name="Ohkuma M."/>
        </authorList>
    </citation>
    <scope>NUCLEOTIDE SEQUENCE</scope>
    <source>
        <strain evidence="12">JCM 15325</strain>
    </source>
</reference>
<dbReference type="InterPro" id="IPR036250">
    <property type="entry name" value="AcylCo_DH-like_C"/>
</dbReference>
<feature type="domain" description="Acyl-CoA oxidase/dehydrogenase middle" evidence="9">
    <location>
        <begin position="145"/>
        <end position="238"/>
    </location>
</feature>
<dbReference type="InterPro" id="IPR049426">
    <property type="entry name" value="Acyl-CoA-dh-like_C"/>
</dbReference>
<evidence type="ECO:0000256" key="1">
    <source>
        <dbReference type="ARBA" id="ARBA00001974"/>
    </source>
</evidence>
<dbReference type="InterPro" id="IPR037069">
    <property type="entry name" value="AcylCoA_DH/ox_N_sf"/>
</dbReference>
<dbReference type="FunFam" id="2.40.110.10:FF:000001">
    <property type="entry name" value="Acyl-CoA dehydrogenase, mitochondrial"/>
    <property type="match status" value="1"/>
</dbReference>
<dbReference type="Gene3D" id="2.40.110.10">
    <property type="entry name" value="Butyryl-CoA Dehydrogenase, subunit A, domain 2"/>
    <property type="match status" value="1"/>
</dbReference>
<dbReference type="Pfam" id="PF00441">
    <property type="entry name" value="Acyl-CoA_dh_1"/>
    <property type="match status" value="1"/>
</dbReference>
<name>A0A917S301_9BACL</name>
<feature type="domain" description="Acyl-CoA dehydrogenase-like C-terminal" evidence="11">
    <location>
        <begin position="462"/>
        <end position="563"/>
    </location>
</feature>
<evidence type="ECO:0000259" key="11">
    <source>
        <dbReference type="Pfam" id="PF21263"/>
    </source>
</evidence>
<dbReference type="GO" id="GO:0050660">
    <property type="term" value="F:flavin adenine dinucleotide binding"/>
    <property type="evidence" value="ECO:0007669"/>
    <property type="project" value="InterPro"/>
</dbReference>
<dbReference type="FunFam" id="1.10.540.10:FF:000001">
    <property type="entry name" value="Very long-chain-specific acyl-CoA dehydrogenase, mitochondrial"/>
    <property type="match status" value="1"/>
</dbReference>
<evidence type="ECO:0000259" key="9">
    <source>
        <dbReference type="Pfam" id="PF02770"/>
    </source>
</evidence>
<dbReference type="Gene3D" id="1.10.540.10">
    <property type="entry name" value="Acyl-CoA dehydrogenase/oxidase, N-terminal domain"/>
    <property type="match status" value="1"/>
</dbReference>
<dbReference type="InterPro" id="IPR006091">
    <property type="entry name" value="Acyl-CoA_Oxase/DH_mid-dom"/>
</dbReference>
<dbReference type="GO" id="GO:0003995">
    <property type="term" value="F:acyl-CoA dehydrogenase activity"/>
    <property type="evidence" value="ECO:0007669"/>
    <property type="project" value="InterPro"/>
</dbReference>
<comment type="caution">
    <text evidence="12">The sequence shown here is derived from an EMBL/GenBank/DDBJ whole genome shotgun (WGS) entry which is preliminary data.</text>
</comment>
<evidence type="ECO:0000259" key="8">
    <source>
        <dbReference type="Pfam" id="PF00441"/>
    </source>
</evidence>
<dbReference type="Gene3D" id="1.20.140.10">
    <property type="entry name" value="Butyryl-CoA Dehydrogenase, subunit A, domain 3"/>
    <property type="match status" value="2"/>
</dbReference>
<proteinExistence type="inferred from homology"/>
<dbReference type="PANTHER" id="PTHR43884">
    <property type="entry name" value="ACYL-COA DEHYDROGENASE"/>
    <property type="match status" value="1"/>
</dbReference>
<evidence type="ECO:0000256" key="5">
    <source>
        <dbReference type="ARBA" id="ARBA00023002"/>
    </source>
</evidence>
<dbReference type="Proteomes" id="UP000654670">
    <property type="component" value="Unassembled WGS sequence"/>
</dbReference>
<comment type="catalytic activity">
    <reaction evidence="6">
        <text>a 2,3-saturated acyl-CoA + A = a 2,3-dehydroacyl-CoA + AH2</text>
        <dbReference type="Rhea" id="RHEA:48608"/>
        <dbReference type="ChEBI" id="CHEBI:13193"/>
        <dbReference type="ChEBI" id="CHEBI:17499"/>
        <dbReference type="ChEBI" id="CHEBI:60015"/>
        <dbReference type="ChEBI" id="CHEBI:65111"/>
    </reaction>
</comment>
<dbReference type="PROSITE" id="PS00073">
    <property type="entry name" value="ACYL_COA_DH_2"/>
    <property type="match status" value="1"/>
</dbReference>
<keyword evidence="5 7" id="KW-0560">Oxidoreductase</keyword>
<keyword evidence="13" id="KW-1185">Reference proteome</keyword>
<dbReference type="InterPro" id="IPR046373">
    <property type="entry name" value="Acyl-CoA_Oxase/DH_mid-dom_sf"/>
</dbReference>
<dbReference type="PROSITE" id="PS00072">
    <property type="entry name" value="ACYL_COA_DH_1"/>
    <property type="match status" value="1"/>
</dbReference>
<dbReference type="Pfam" id="PF21263">
    <property type="entry name" value="Acyl-CoA-dh_C"/>
    <property type="match status" value="1"/>
</dbReference>
<comment type="cofactor">
    <cofactor evidence="1 7">
        <name>FAD</name>
        <dbReference type="ChEBI" id="CHEBI:57692"/>
    </cofactor>
</comment>
<dbReference type="EMBL" id="BMOK01000007">
    <property type="protein sequence ID" value="GGL54904.1"/>
    <property type="molecule type" value="Genomic_DNA"/>
</dbReference>
<accession>A0A917S301</accession>
<dbReference type="SUPFAM" id="SSF56645">
    <property type="entry name" value="Acyl-CoA dehydrogenase NM domain-like"/>
    <property type="match status" value="1"/>
</dbReference>
<dbReference type="RefSeq" id="WP_188802848.1">
    <property type="nucleotide sequence ID" value="NZ_BMOK01000007.1"/>
</dbReference>
<comment type="similarity">
    <text evidence="2 7">Belongs to the acyl-CoA dehydrogenase family.</text>
</comment>